<dbReference type="EMBL" id="ML733441">
    <property type="protein sequence ID" value="KAB8219201.1"/>
    <property type="molecule type" value="Genomic_DNA"/>
</dbReference>
<accession>A0A5N6ENL1</accession>
<name>A0A5N6ENL1_9EURO</name>
<sequence>MQMKRHRTIEAIVPIIGRRWSQTGRGFSFRATRHQVPGQSFCPIWREINKTTAC</sequence>
<reference evidence="1 2" key="1">
    <citation type="submission" date="2019-04" db="EMBL/GenBank/DDBJ databases">
        <title>Fungal friends and foes A comparative genomics study of 23 Aspergillus species from section Flavi.</title>
        <authorList>
            <consortium name="DOE Joint Genome Institute"/>
            <person name="Kjaerbolling I."/>
            <person name="Vesth T.C."/>
            <person name="Frisvad J.C."/>
            <person name="Nybo J.L."/>
            <person name="Theobald S."/>
            <person name="Kildgaard S."/>
            <person name="Petersen T.I."/>
            <person name="Kuo A."/>
            <person name="Sato A."/>
            <person name="Lyhne E.K."/>
            <person name="Kogle M.E."/>
            <person name="Wiebenga A."/>
            <person name="Kun R.S."/>
            <person name="Lubbers R.J."/>
            <person name="Makela M.R."/>
            <person name="Barry K."/>
            <person name="Chovatia M."/>
            <person name="Clum A."/>
            <person name="Daum C."/>
            <person name="Haridas S."/>
            <person name="He G."/>
            <person name="LaButti K."/>
            <person name="Lipzen A."/>
            <person name="Mondo S."/>
            <person name="Pangilinan J."/>
            <person name="Riley R."/>
            <person name="Salamov A."/>
            <person name="Simmons B.A."/>
            <person name="Magnuson J.K."/>
            <person name="Henrissat B."/>
            <person name="Mortensen U.H."/>
            <person name="Larsen T.O."/>
            <person name="De vries R.P."/>
            <person name="Grigoriev I.V."/>
            <person name="Machida M."/>
            <person name="Baker S.E."/>
            <person name="Andersen M.R."/>
        </authorList>
    </citation>
    <scope>NUCLEOTIDE SEQUENCE [LARGE SCALE GENOMIC DNA]</scope>
    <source>
        <strain evidence="1 2">CBS 126849</strain>
    </source>
</reference>
<evidence type="ECO:0000313" key="1">
    <source>
        <dbReference type="EMBL" id="KAB8219201.1"/>
    </source>
</evidence>
<evidence type="ECO:0000313" key="2">
    <source>
        <dbReference type="Proteomes" id="UP000326799"/>
    </source>
</evidence>
<keyword evidence="2" id="KW-1185">Reference proteome</keyword>
<protein>
    <submittedName>
        <fullName evidence="1">Uncharacterized protein</fullName>
    </submittedName>
</protein>
<gene>
    <name evidence="1" type="ORF">BDV33DRAFT_174201</name>
</gene>
<dbReference type="AlphaFoldDB" id="A0A5N6ENL1"/>
<proteinExistence type="predicted"/>
<organism evidence="1 2">
    <name type="scientific">Aspergillus novoparasiticus</name>
    <dbReference type="NCBI Taxonomy" id="986946"/>
    <lineage>
        <taxon>Eukaryota</taxon>
        <taxon>Fungi</taxon>
        <taxon>Dikarya</taxon>
        <taxon>Ascomycota</taxon>
        <taxon>Pezizomycotina</taxon>
        <taxon>Eurotiomycetes</taxon>
        <taxon>Eurotiomycetidae</taxon>
        <taxon>Eurotiales</taxon>
        <taxon>Aspergillaceae</taxon>
        <taxon>Aspergillus</taxon>
        <taxon>Aspergillus subgen. Circumdati</taxon>
    </lineage>
</organism>
<dbReference type="Proteomes" id="UP000326799">
    <property type="component" value="Unassembled WGS sequence"/>
</dbReference>